<evidence type="ECO:0000313" key="1">
    <source>
        <dbReference type="EMBL" id="QWU16207.1"/>
    </source>
</evidence>
<dbReference type="EMBL" id="FODH01000014">
    <property type="protein sequence ID" value="SEO90319.1"/>
    <property type="molecule type" value="Genomic_DNA"/>
</dbReference>
<dbReference type="EMBL" id="CP076607">
    <property type="protein sequence ID" value="QWU16207.1"/>
    <property type="molecule type" value="Genomic_DNA"/>
</dbReference>
<evidence type="ECO:0008006" key="5">
    <source>
        <dbReference type="Google" id="ProtNLM"/>
    </source>
</evidence>
<protein>
    <recommendedName>
        <fullName evidence="5">Replication initiation factor</fullName>
    </recommendedName>
</protein>
<accession>A0A1H8TGR6</accession>
<dbReference type="Proteomes" id="UP000198809">
    <property type="component" value="Unassembled WGS sequence"/>
</dbReference>
<reference evidence="2 3" key="1">
    <citation type="submission" date="2016-10" db="EMBL/GenBank/DDBJ databases">
        <authorList>
            <person name="de Groot N.N."/>
        </authorList>
    </citation>
    <scope>NUCLEOTIDE SEQUENCE [LARGE SCALE GENOMIC DNA]</scope>
    <source>
        <strain evidence="2 3">CGMCC 1.10238</strain>
    </source>
</reference>
<reference evidence="1 4" key="2">
    <citation type="submission" date="2021-06" db="EMBL/GenBank/DDBJ databases">
        <title>Whole genome sequence of Paenibacillus sophorae DSM23020 for comparative genomics.</title>
        <authorList>
            <person name="Kim M.-J."/>
            <person name="Lee G."/>
            <person name="Shin J.-H."/>
        </authorList>
    </citation>
    <scope>NUCLEOTIDE SEQUENCE [LARGE SCALE GENOMIC DNA]</scope>
    <source>
        <strain evidence="1 4">DSM 23020</strain>
    </source>
</reference>
<evidence type="ECO:0000313" key="3">
    <source>
        <dbReference type="Proteomes" id="UP000198809"/>
    </source>
</evidence>
<proteinExistence type="predicted"/>
<evidence type="ECO:0000313" key="2">
    <source>
        <dbReference type="EMBL" id="SEO90319.1"/>
    </source>
</evidence>
<organism evidence="2 3">
    <name type="scientific">Paenibacillus sophorae</name>
    <dbReference type="NCBI Taxonomy" id="1333845"/>
    <lineage>
        <taxon>Bacteria</taxon>
        <taxon>Bacillati</taxon>
        <taxon>Bacillota</taxon>
        <taxon>Bacilli</taxon>
        <taxon>Bacillales</taxon>
        <taxon>Paenibacillaceae</taxon>
        <taxon>Paenibacillus</taxon>
    </lineage>
</organism>
<gene>
    <name evidence="1" type="ORF">KP014_02745</name>
    <name evidence="2" type="ORF">SAMN04487895_11448</name>
</gene>
<sequence length="275" mass="32558">MLKSIQIDTLHLVAKLTNDQKSELYDLIDFGKDYGEGFKVYWNGNAVYKHIIHSKEPFFMVFFEPRVGTGLWTKSHYDILVILQQEAIQSKPAILELIFNIGDWRIKRMDIAFDWLIPMNQHFIWKNANVKKEMVIDNQNYYLYGERSENRAVVYDKKLQLKKKKNIDIPHEHLTRLEIRIRPKLNNLSVSATSLGWLKKHLDKFIFVENAAKLSRSLKEEDRKAFRALRRNARMDWSAYGGDSAKRRIRESAKEQSVDLFDLFMSHRMQMNMTA</sequence>
<dbReference type="RefSeq" id="WP_036601510.1">
    <property type="nucleotide sequence ID" value="NZ_CP076607.1"/>
</dbReference>
<evidence type="ECO:0000313" key="4">
    <source>
        <dbReference type="Proteomes" id="UP000683429"/>
    </source>
</evidence>
<keyword evidence="4" id="KW-1185">Reference proteome</keyword>
<dbReference type="Proteomes" id="UP000683429">
    <property type="component" value="Chromosome"/>
</dbReference>
<name>A0A1H8TGR6_9BACL</name>
<dbReference type="AlphaFoldDB" id="A0A1H8TGR6"/>